<protein>
    <submittedName>
        <fullName evidence="1">Uncharacterized protein</fullName>
    </submittedName>
</protein>
<sequence>AADDLAKFIDLKFYETTNLIKEPGSPLIRSLPACQLDLRRWGARFSKNSQRPYFEGHERTDVVAHRMQFINYFLDRKDFYYTVSDGDKPMWQIPTQNPRCVLISSFISVHDESTFKSGEVSAKRWFFGEETPFYSKGRGVGTRNTSNHQTWGLAKNVGESSSFSNSYTFGATCTKIWCAYPILSEVSLRIKLHRGSLVFSEDVYSTKYRSNLPHDAQTDS</sequence>
<proteinExistence type="predicted"/>
<reference evidence="1" key="1">
    <citation type="submission" date="2021-02" db="EMBL/GenBank/DDBJ databases">
        <authorList>
            <person name="Nowell W R."/>
        </authorList>
    </citation>
    <scope>NUCLEOTIDE SEQUENCE</scope>
</reference>
<organism evidence="1 2">
    <name type="scientific">Rotaria magnacalcarata</name>
    <dbReference type="NCBI Taxonomy" id="392030"/>
    <lineage>
        <taxon>Eukaryota</taxon>
        <taxon>Metazoa</taxon>
        <taxon>Spiralia</taxon>
        <taxon>Gnathifera</taxon>
        <taxon>Rotifera</taxon>
        <taxon>Eurotatoria</taxon>
        <taxon>Bdelloidea</taxon>
        <taxon>Philodinida</taxon>
        <taxon>Philodinidae</taxon>
        <taxon>Rotaria</taxon>
    </lineage>
</organism>
<dbReference type="AlphaFoldDB" id="A0A8S3ADN0"/>
<evidence type="ECO:0000313" key="1">
    <source>
        <dbReference type="EMBL" id="CAF4713313.1"/>
    </source>
</evidence>
<name>A0A8S3ADN0_9BILA</name>
<dbReference type="Proteomes" id="UP000676336">
    <property type="component" value="Unassembled WGS sequence"/>
</dbReference>
<evidence type="ECO:0000313" key="2">
    <source>
        <dbReference type="Proteomes" id="UP000676336"/>
    </source>
</evidence>
<feature type="non-terminal residue" evidence="1">
    <location>
        <position position="1"/>
    </location>
</feature>
<gene>
    <name evidence="1" type="ORF">SMN809_LOCUS43534</name>
</gene>
<dbReference type="EMBL" id="CAJOBI010128558">
    <property type="protein sequence ID" value="CAF4713313.1"/>
    <property type="molecule type" value="Genomic_DNA"/>
</dbReference>
<comment type="caution">
    <text evidence="1">The sequence shown here is derived from an EMBL/GenBank/DDBJ whole genome shotgun (WGS) entry which is preliminary data.</text>
</comment>
<accession>A0A8S3ADN0</accession>